<dbReference type="EMBL" id="JACRSS010000004">
    <property type="protein sequence ID" value="MBC8539019.1"/>
    <property type="molecule type" value="Genomic_DNA"/>
</dbReference>
<dbReference type="RefSeq" id="WP_249280653.1">
    <property type="nucleotide sequence ID" value="NZ_JACRSS010000004.1"/>
</dbReference>
<sequence length="85" mass="9415">MLYKELVIKHPDGLKSRTAALFVQTAGCYESQILIESENKKVNAKSIMGVLSLKIRCGESIYVLANGKDEKEALDALEELAEKTE</sequence>
<dbReference type="PROSITE" id="PS51350">
    <property type="entry name" value="PTS_HPR_DOM"/>
    <property type="match status" value="1"/>
</dbReference>
<dbReference type="AlphaFoldDB" id="A0A926DJS1"/>
<proteinExistence type="predicted"/>
<evidence type="ECO:0000256" key="3">
    <source>
        <dbReference type="ARBA" id="ARBA00022683"/>
    </source>
</evidence>
<comment type="caution">
    <text evidence="5">The sequence shown here is derived from an EMBL/GenBank/DDBJ whole genome shotgun (WGS) entry which is preliminary data.</text>
</comment>
<dbReference type="GO" id="GO:0009401">
    <property type="term" value="P:phosphoenolpyruvate-dependent sugar phosphotransferase system"/>
    <property type="evidence" value="ECO:0007669"/>
    <property type="project" value="UniProtKB-KW"/>
</dbReference>
<gene>
    <name evidence="5" type="ORF">H8693_08735</name>
</gene>
<dbReference type="CDD" id="cd00367">
    <property type="entry name" value="PTS-HPr_like"/>
    <property type="match status" value="1"/>
</dbReference>
<evidence type="ECO:0000313" key="5">
    <source>
        <dbReference type="EMBL" id="MBC8539019.1"/>
    </source>
</evidence>
<keyword evidence="3" id="KW-0598">Phosphotransferase system</keyword>
<accession>A0A926DJS1</accession>
<dbReference type="PANTHER" id="PTHR33705:SF2">
    <property type="entry name" value="PHOSPHOCARRIER PROTEIN NPR"/>
    <property type="match status" value="1"/>
</dbReference>
<dbReference type="InterPro" id="IPR035895">
    <property type="entry name" value="HPr-like_sf"/>
</dbReference>
<feature type="domain" description="HPr" evidence="4">
    <location>
        <begin position="1"/>
        <end position="85"/>
    </location>
</feature>
<evidence type="ECO:0000313" key="6">
    <source>
        <dbReference type="Proteomes" id="UP000617951"/>
    </source>
</evidence>
<dbReference type="InterPro" id="IPR000032">
    <property type="entry name" value="HPr-like"/>
</dbReference>
<keyword evidence="6" id="KW-1185">Reference proteome</keyword>
<dbReference type="PRINTS" id="PR00107">
    <property type="entry name" value="PHOSPHOCPHPR"/>
</dbReference>
<protein>
    <submittedName>
        <fullName evidence="5">HPr family phosphocarrier protein</fullName>
    </submittedName>
</protein>
<dbReference type="Proteomes" id="UP000617951">
    <property type="component" value="Unassembled WGS sequence"/>
</dbReference>
<dbReference type="SUPFAM" id="SSF55594">
    <property type="entry name" value="HPr-like"/>
    <property type="match status" value="1"/>
</dbReference>
<dbReference type="GO" id="GO:0005737">
    <property type="term" value="C:cytoplasm"/>
    <property type="evidence" value="ECO:0007669"/>
    <property type="project" value="UniProtKB-SubCell"/>
</dbReference>
<reference evidence="5" key="1">
    <citation type="submission" date="2020-08" db="EMBL/GenBank/DDBJ databases">
        <title>Genome public.</title>
        <authorList>
            <person name="Liu C."/>
            <person name="Sun Q."/>
        </authorList>
    </citation>
    <scope>NUCLEOTIDE SEQUENCE</scope>
    <source>
        <strain evidence="5">NSJ-63</strain>
    </source>
</reference>
<dbReference type="PANTHER" id="PTHR33705">
    <property type="entry name" value="PHOSPHOCARRIER PROTEIN HPR"/>
    <property type="match status" value="1"/>
</dbReference>
<dbReference type="Gene3D" id="3.30.1340.10">
    <property type="entry name" value="HPr-like"/>
    <property type="match status" value="1"/>
</dbReference>
<comment type="subcellular location">
    <subcellularLocation>
        <location evidence="1">Cytoplasm</location>
    </subcellularLocation>
</comment>
<dbReference type="InterPro" id="IPR050399">
    <property type="entry name" value="HPr"/>
</dbReference>
<evidence type="ECO:0000259" key="4">
    <source>
        <dbReference type="PROSITE" id="PS51350"/>
    </source>
</evidence>
<keyword evidence="2" id="KW-0963">Cytoplasm</keyword>
<evidence type="ECO:0000256" key="2">
    <source>
        <dbReference type="ARBA" id="ARBA00022490"/>
    </source>
</evidence>
<dbReference type="NCBIfam" id="TIGR01003">
    <property type="entry name" value="PTS_HPr_family"/>
    <property type="match status" value="1"/>
</dbReference>
<dbReference type="Pfam" id="PF00381">
    <property type="entry name" value="PTS-HPr"/>
    <property type="match status" value="1"/>
</dbReference>
<evidence type="ECO:0000256" key="1">
    <source>
        <dbReference type="ARBA" id="ARBA00004496"/>
    </source>
</evidence>
<organism evidence="5 6">
    <name type="scientific">Guopingia tenuis</name>
    <dbReference type="NCBI Taxonomy" id="2763656"/>
    <lineage>
        <taxon>Bacteria</taxon>
        <taxon>Bacillati</taxon>
        <taxon>Bacillota</taxon>
        <taxon>Clostridia</taxon>
        <taxon>Christensenellales</taxon>
        <taxon>Christensenellaceae</taxon>
        <taxon>Guopingia</taxon>
    </lineage>
</organism>
<name>A0A926DJS1_9FIRM</name>